<evidence type="ECO:0000313" key="1">
    <source>
        <dbReference type="EMBL" id="EFA04287.1"/>
    </source>
</evidence>
<sequence length="161" mass="18840">MSRRARCSLCLARNNAVFRKNNHRNVRVFIEWYREKTKSAIGIIHRFAPLVRLIKKFAQLIISHPSLPLQLNPPSGHSNINCAIGSSPFITPHLYHDRRNRPWNRRSAHFNKSVSVMKSDLLCESKFFNYEVLIDHLRAKCAIALLQLAKFGLMMKYRRSR</sequence>
<reference evidence="1 2" key="2">
    <citation type="journal article" date="2010" name="Nucleic Acids Res.">
        <title>BeetleBase in 2010: revisions to provide comprehensive genomic information for Tribolium castaneum.</title>
        <authorList>
            <person name="Kim H.S."/>
            <person name="Murphy T."/>
            <person name="Xia J."/>
            <person name="Caragea D."/>
            <person name="Park Y."/>
            <person name="Beeman R.W."/>
            <person name="Lorenzen M.D."/>
            <person name="Butcher S."/>
            <person name="Manak J.R."/>
            <person name="Brown S.J."/>
        </authorList>
    </citation>
    <scope>GENOME REANNOTATION</scope>
    <source>
        <strain evidence="1 2">Georgia GA2</strain>
    </source>
</reference>
<dbReference type="EMBL" id="KQ971343">
    <property type="protein sequence ID" value="EFA04287.1"/>
    <property type="molecule type" value="Genomic_DNA"/>
</dbReference>
<dbReference type="Proteomes" id="UP000007266">
    <property type="component" value="Linkage group 5"/>
</dbReference>
<proteinExistence type="predicted"/>
<organism evidence="1 2">
    <name type="scientific">Tribolium castaneum</name>
    <name type="common">Red flour beetle</name>
    <dbReference type="NCBI Taxonomy" id="7070"/>
    <lineage>
        <taxon>Eukaryota</taxon>
        <taxon>Metazoa</taxon>
        <taxon>Ecdysozoa</taxon>
        <taxon>Arthropoda</taxon>
        <taxon>Hexapoda</taxon>
        <taxon>Insecta</taxon>
        <taxon>Pterygota</taxon>
        <taxon>Neoptera</taxon>
        <taxon>Endopterygota</taxon>
        <taxon>Coleoptera</taxon>
        <taxon>Polyphaga</taxon>
        <taxon>Cucujiformia</taxon>
        <taxon>Tenebrionidae</taxon>
        <taxon>Tenebrionidae incertae sedis</taxon>
        <taxon>Tribolium</taxon>
    </lineage>
</organism>
<gene>
    <name evidence="1" type="primary">GLEAN_14578</name>
    <name evidence="1" type="ORF">TcasGA2_TC014578</name>
</gene>
<keyword evidence="2" id="KW-1185">Reference proteome</keyword>
<protein>
    <submittedName>
        <fullName evidence="1">Uncharacterized protein</fullName>
    </submittedName>
</protein>
<evidence type="ECO:0000313" key="2">
    <source>
        <dbReference type="Proteomes" id="UP000007266"/>
    </source>
</evidence>
<accession>D6WMK9</accession>
<dbReference type="InParanoid" id="D6WMK9"/>
<reference evidence="1 2" key="1">
    <citation type="journal article" date="2008" name="Nature">
        <title>The genome of the model beetle and pest Tribolium castaneum.</title>
        <authorList>
            <consortium name="Tribolium Genome Sequencing Consortium"/>
            <person name="Richards S."/>
            <person name="Gibbs R.A."/>
            <person name="Weinstock G.M."/>
            <person name="Brown S.J."/>
            <person name="Denell R."/>
            <person name="Beeman R.W."/>
            <person name="Gibbs R."/>
            <person name="Beeman R.W."/>
            <person name="Brown S.J."/>
            <person name="Bucher G."/>
            <person name="Friedrich M."/>
            <person name="Grimmelikhuijzen C.J."/>
            <person name="Klingler M."/>
            <person name="Lorenzen M."/>
            <person name="Richards S."/>
            <person name="Roth S."/>
            <person name="Schroder R."/>
            <person name="Tautz D."/>
            <person name="Zdobnov E.M."/>
            <person name="Muzny D."/>
            <person name="Gibbs R.A."/>
            <person name="Weinstock G.M."/>
            <person name="Attaway T."/>
            <person name="Bell S."/>
            <person name="Buhay C.J."/>
            <person name="Chandrabose M.N."/>
            <person name="Chavez D."/>
            <person name="Clerk-Blankenburg K.P."/>
            <person name="Cree A."/>
            <person name="Dao M."/>
            <person name="Davis C."/>
            <person name="Chacko J."/>
            <person name="Dinh H."/>
            <person name="Dugan-Rocha S."/>
            <person name="Fowler G."/>
            <person name="Garner T.T."/>
            <person name="Garnes J."/>
            <person name="Gnirke A."/>
            <person name="Hawes A."/>
            <person name="Hernandez J."/>
            <person name="Hines S."/>
            <person name="Holder M."/>
            <person name="Hume J."/>
            <person name="Jhangiani S.N."/>
            <person name="Joshi V."/>
            <person name="Khan Z.M."/>
            <person name="Jackson L."/>
            <person name="Kovar C."/>
            <person name="Kowis A."/>
            <person name="Lee S."/>
            <person name="Lewis L.R."/>
            <person name="Margolis J."/>
            <person name="Morgan M."/>
            <person name="Nazareth L.V."/>
            <person name="Nguyen N."/>
            <person name="Okwuonu G."/>
            <person name="Parker D."/>
            <person name="Richards S."/>
            <person name="Ruiz S.J."/>
            <person name="Santibanez J."/>
            <person name="Savard J."/>
            <person name="Scherer S.E."/>
            <person name="Schneider B."/>
            <person name="Sodergren E."/>
            <person name="Tautz D."/>
            <person name="Vattahil S."/>
            <person name="Villasana D."/>
            <person name="White C.S."/>
            <person name="Wright R."/>
            <person name="Park Y."/>
            <person name="Beeman R.W."/>
            <person name="Lord J."/>
            <person name="Oppert B."/>
            <person name="Lorenzen M."/>
            <person name="Brown S."/>
            <person name="Wang L."/>
            <person name="Savard J."/>
            <person name="Tautz D."/>
            <person name="Richards S."/>
            <person name="Weinstock G."/>
            <person name="Gibbs R.A."/>
            <person name="Liu Y."/>
            <person name="Worley K."/>
            <person name="Weinstock G."/>
            <person name="Elsik C.G."/>
            <person name="Reese J.T."/>
            <person name="Elhaik E."/>
            <person name="Landan G."/>
            <person name="Graur D."/>
            <person name="Arensburger P."/>
            <person name="Atkinson P."/>
            <person name="Beeman R.W."/>
            <person name="Beidler J."/>
            <person name="Brown S.J."/>
            <person name="Demuth J.P."/>
            <person name="Drury D.W."/>
            <person name="Du Y.Z."/>
            <person name="Fujiwara H."/>
            <person name="Lorenzen M."/>
            <person name="Maselli V."/>
            <person name="Osanai M."/>
            <person name="Park Y."/>
            <person name="Robertson H.M."/>
            <person name="Tu Z."/>
            <person name="Wang J.J."/>
            <person name="Wang S."/>
            <person name="Richards S."/>
            <person name="Song H."/>
            <person name="Zhang L."/>
            <person name="Sodergren E."/>
            <person name="Werner D."/>
            <person name="Stanke M."/>
            <person name="Morgenstern B."/>
            <person name="Solovyev V."/>
            <person name="Kosarev P."/>
            <person name="Brown G."/>
            <person name="Chen H.C."/>
            <person name="Ermolaeva O."/>
            <person name="Hlavina W."/>
            <person name="Kapustin Y."/>
            <person name="Kiryutin B."/>
            <person name="Kitts P."/>
            <person name="Maglott D."/>
            <person name="Pruitt K."/>
            <person name="Sapojnikov V."/>
            <person name="Souvorov A."/>
            <person name="Mackey A.J."/>
            <person name="Waterhouse R.M."/>
            <person name="Wyder S."/>
            <person name="Zdobnov E.M."/>
            <person name="Zdobnov E.M."/>
            <person name="Wyder S."/>
            <person name="Kriventseva E.V."/>
            <person name="Kadowaki T."/>
            <person name="Bork P."/>
            <person name="Aranda M."/>
            <person name="Bao R."/>
            <person name="Beermann A."/>
            <person name="Berns N."/>
            <person name="Bolognesi R."/>
            <person name="Bonneton F."/>
            <person name="Bopp D."/>
            <person name="Brown S.J."/>
            <person name="Bucher G."/>
            <person name="Butts T."/>
            <person name="Chaumot A."/>
            <person name="Denell R.E."/>
            <person name="Ferrier D.E."/>
            <person name="Friedrich M."/>
            <person name="Gordon C.M."/>
            <person name="Jindra M."/>
            <person name="Klingler M."/>
            <person name="Lan Q."/>
            <person name="Lattorff H.M."/>
            <person name="Laudet V."/>
            <person name="von Levetsow C."/>
            <person name="Liu Z."/>
            <person name="Lutz R."/>
            <person name="Lynch J.A."/>
            <person name="da Fonseca R.N."/>
            <person name="Posnien N."/>
            <person name="Reuter R."/>
            <person name="Roth S."/>
            <person name="Savard J."/>
            <person name="Schinko J.B."/>
            <person name="Schmitt C."/>
            <person name="Schoppmeier M."/>
            <person name="Schroder R."/>
            <person name="Shippy T.D."/>
            <person name="Simonnet F."/>
            <person name="Marques-Souza H."/>
            <person name="Tautz D."/>
            <person name="Tomoyasu Y."/>
            <person name="Trauner J."/>
            <person name="Van der Zee M."/>
            <person name="Vervoort M."/>
            <person name="Wittkopp N."/>
            <person name="Wimmer E.A."/>
            <person name="Yang X."/>
            <person name="Jones A.K."/>
            <person name="Sattelle D.B."/>
            <person name="Ebert P.R."/>
            <person name="Nelson D."/>
            <person name="Scott J.G."/>
            <person name="Beeman R.W."/>
            <person name="Muthukrishnan S."/>
            <person name="Kramer K.J."/>
            <person name="Arakane Y."/>
            <person name="Beeman R.W."/>
            <person name="Zhu Q."/>
            <person name="Hogenkamp D."/>
            <person name="Dixit R."/>
            <person name="Oppert B."/>
            <person name="Jiang H."/>
            <person name="Zou Z."/>
            <person name="Marshall J."/>
            <person name="Elpidina E."/>
            <person name="Vinokurov K."/>
            <person name="Oppert C."/>
            <person name="Zou Z."/>
            <person name="Evans J."/>
            <person name="Lu Z."/>
            <person name="Zhao P."/>
            <person name="Sumathipala N."/>
            <person name="Altincicek B."/>
            <person name="Vilcinskas A."/>
            <person name="Williams M."/>
            <person name="Hultmark D."/>
            <person name="Hetru C."/>
            <person name="Jiang H."/>
            <person name="Grimmelikhuijzen C.J."/>
            <person name="Hauser F."/>
            <person name="Cazzamali G."/>
            <person name="Williamson M."/>
            <person name="Park Y."/>
            <person name="Li B."/>
            <person name="Tanaka Y."/>
            <person name="Predel R."/>
            <person name="Neupert S."/>
            <person name="Schachtner J."/>
            <person name="Verleyen P."/>
            <person name="Raible F."/>
            <person name="Bork P."/>
            <person name="Friedrich M."/>
            <person name="Walden K.K."/>
            <person name="Robertson H.M."/>
            <person name="Angeli S."/>
            <person name="Foret S."/>
            <person name="Bucher G."/>
            <person name="Schuetz S."/>
            <person name="Maleszka R."/>
            <person name="Wimmer E.A."/>
            <person name="Beeman R.W."/>
            <person name="Lorenzen M."/>
            <person name="Tomoyasu Y."/>
            <person name="Miller S.C."/>
            <person name="Grossmann D."/>
            <person name="Bucher G."/>
        </authorList>
    </citation>
    <scope>NUCLEOTIDE SEQUENCE [LARGE SCALE GENOMIC DNA]</scope>
    <source>
        <strain evidence="1 2">Georgia GA2</strain>
    </source>
</reference>
<name>D6WMK9_TRICA</name>
<dbReference type="AlphaFoldDB" id="D6WMK9"/>
<dbReference type="HOGENOM" id="CLU_1645915_0_0_1"/>